<dbReference type="Pfam" id="PF09937">
    <property type="entry name" value="DUF2169"/>
    <property type="match status" value="1"/>
</dbReference>
<dbReference type="HOGENOM" id="CLU_045796_0_0_6"/>
<organism evidence="2 4">
    <name type="scientific">Pectobacterium parmentieri</name>
    <dbReference type="NCBI Taxonomy" id="1905730"/>
    <lineage>
        <taxon>Bacteria</taxon>
        <taxon>Pseudomonadati</taxon>
        <taxon>Pseudomonadota</taxon>
        <taxon>Gammaproteobacteria</taxon>
        <taxon>Enterobacterales</taxon>
        <taxon>Pectobacteriaceae</taxon>
        <taxon>Pectobacterium</taxon>
    </lineage>
</organism>
<keyword evidence="5" id="KW-1185">Reference proteome</keyword>
<dbReference type="EMBL" id="WABS01000079">
    <property type="protein sequence ID" value="MBI0557307.1"/>
    <property type="molecule type" value="Genomic_DNA"/>
</dbReference>
<reference evidence="5" key="3">
    <citation type="submission" date="2023-07" db="EMBL/GenBank/DDBJ databases">
        <title>Identification of Pectobacterium versatile causing blackleg of potato from New York State with a whole genome sequencing approach.</title>
        <authorList>
            <person name="Ma X."/>
            <person name="Swingle B."/>
        </authorList>
    </citation>
    <scope>NUCLEOTIDE SEQUENCE [LARGE SCALE GENOMIC DNA]</scope>
    <source>
        <strain evidence="5">NY1588A</strain>
    </source>
</reference>
<sequence>MENFANYSAFPAQLFESIDQHDHGFSVLVARVSYDLDIISGKLTLSEDQGELVEQDEYYDEPGSSSVRFESDLAPYKPRLDVVINGTAWAPEDKAVRQFTVGVRIGDFMRLLNVYGPREWRNMVASWQLTEAKPITNLDLRYEYAQGGCYRLDKGEMLASASNSVGIGWLPAKAQKQLKLQRVDAPQFELLPQPIKHIDDETLPAGFGFYGRGWTPRIGFAGTHDDAWKQQRHPFLPEDFRFDYWCGAHPWMQFPLPKPLSHVPVMLKNLISHQEKAGQEINFAVPVETLFAFVTTQQGAGVTFDLQLDTLVIDLPSRKVHCSYRAVFSEQLEVAMTELRFIAVDERNAMVQRSQHQLTNAQDDSFTPLPPSLAALISQEQRHG</sequence>
<dbReference type="Proteomes" id="UP000008044">
    <property type="component" value="Chromosome"/>
</dbReference>
<feature type="domain" description="DUF2169" evidence="1">
    <location>
        <begin position="27"/>
        <end position="325"/>
    </location>
</feature>
<dbReference type="RefSeq" id="WP_014700070.1">
    <property type="nucleotide sequence ID" value="NC_017845.1"/>
</dbReference>
<dbReference type="PATRIC" id="fig|1166016.3.peg.2429"/>
<dbReference type="AlphaFoldDB" id="A0A0H3I971"/>
<dbReference type="KEGG" id="pec:W5S_2408"/>
<reference evidence="2 4" key="1">
    <citation type="journal article" date="2012" name="J. Bacteriol.">
        <title>Genome sequence of Pectobacterium sp. strain SCC3193.</title>
        <authorList>
            <person name="Koskinen J.P."/>
            <person name="Laine P."/>
            <person name="Niemi O."/>
            <person name="Nykyri J."/>
            <person name="Harjunpaa H."/>
            <person name="Auvinen P."/>
            <person name="Paulin L."/>
            <person name="Pirhonen M."/>
            <person name="Palva T."/>
            <person name="Holm L."/>
        </authorList>
    </citation>
    <scope>NUCLEOTIDE SEQUENCE [LARGE SCALE GENOMIC DNA]</scope>
    <source>
        <strain evidence="2 4">SCC3193</strain>
    </source>
</reference>
<reference evidence="2" key="2">
    <citation type="submission" date="2012-03" db="EMBL/GenBank/DDBJ databases">
        <authorList>
            <person name="Koskinen P."/>
            <person name="Laine P."/>
            <person name="Niemi O."/>
            <person name="Nykyri J."/>
            <person name="Harjunpaa H."/>
            <person name="Auvinen P."/>
            <person name="Paulin L."/>
            <person name="Pirhonen M."/>
            <person name="Palva T."/>
            <person name="Holm L."/>
        </authorList>
    </citation>
    <scope>NUCLEOTIDE SEQUENCE</scope>
    <source>
        <strain evidence="2">SCC3193</strain>
    </source>
</reference>
<evidence type="ECO:0000259" key="1">
    <source>
        <dbReference type="Pfam" id="PF09937"/>
    </source>
</evidence>
<dbReference type="Proteomes" id="UP001194579">
    <property type="component" value="Unassembled WGS sequence"/>
</dbReference>
<dbReference type="EMBL" id="CP003415">
    <property type="protein sequence ID" value="AFI90496.1"/>
    <property type="molecule type" value="Genomic_DNA"/>
</dbReference>
<evidence type="ECO:0000313" key="2">
    <source>
        <dbReference type="EMBL" id="AFI90496.1"/>
    </source>
</evidence>
<evidence type="ECO:0000313" key="4">
    <source>
        <dbReference type="Proteomes" id="UP000008044"/>
    </source>
</evidence>
<dbReference type="eggNOG" id="COG5351">
    <property type="taxonomic scope" value="Bacteria"/>
</dbReference>
<evidence type="ECO:0000313" key="5">
    <source>
        <dbReference type="Proteomes" id="UP001194579"/>
    </source>
</evidence>
<reference evidence="3" key="4">
    <citation type="submission" date="2024-05" db="EMBL/GenBank/DDBJ databases">
        <title>Identification of Pectobacterium versatile causing blackleg of potato from New York State with a whole genome sequencing approach.</title>
        <authorList>
            <person name="Ma X."/>
            <person name="Swingle B."/>
        </authorList>
    </citation>
    <scope>NUCLEOTIDE SEQUENCE</scope>
    <source>
        <strain evidence="3">NY1588A</strain>
    </source>
</reference>
<dbReference type="STRING" id="1905730.W5S_2408"/>
<accession>A0A0H3I971</accession>
<gene>
    <name evidence="2" type="ordered locus">W5S_2408</name>
    <name evidence="3" type="ORF">F6Q06_22900</name>
</gene>
<protein>
    <submittedName>
        <fullName evidence="2">Aec14</fullName>
    </submittedName>
    <submittedName>
        <fullName evidence="3">DUF2169 domain-containing protein</fullName>
    </submittedName>
</protein>
<proteinExistence type="predicted"/>
<evidence type="ECO:0000313" key="3">
    <source>
        <dbReference type="EMBL" id="MBI0557307.1"/>
    </source>
</evidence>
<dbReference type="InterPro" id="IPR018683">
    <property type="entry name" value="DUF2169"/>
</dbReference>
<name>A0A0H3I971_PECPM</name>